<accession>A0A418SGI7</accession>
<name>A0A418SGI7_9RHOB</name>
<dbReference type="InterPro" id="IPR045514">
    <property type="entry name" value="DUF6478"/>
</dbReference>
<organism evidence="1 2">
    <name type="scientific">Pseudooceanicola algae</name>
    <dbReference type="NCBI Taxonomy" id="1537215"/>
    <lineage>
        <taxon>Bacteria</taxon>
        <taxon>Pseudomonadati</taxon>
        <taxon>Pseudomonadota</taxon>
        <taxon>Alphaproteobacteria</taxon>
        <taxon>Rhodobacterales</taxon>
        <taxon>Paracoccaceae</taxon>
        <taxon>Pseudooceanicola</taxon>
    </lineage>
</organism>
<evidence type="ECO:0000313" key="2">
    <source>
        <dbReference type="Proteomes" id="UP000283786"/>
    </source>
</evidence>
<dbReference type="OrthoDB" id="7827015at2"/>
<gene>
    <name evidence="1" type="ORF">PSAL_030450</name>
</gene>
<proteinExistence type="predicted"/>
<protein>
    <submittedName>
        <fullName evidence="1">Uncharacterized protein</fullName>
    </submittedName>
</protein>
<dbReference type="EMBL" id="CP060436">
    <property type="protein sequence ID" value="QPM91790.1"/>
    <property type="molecule type" value="Genomic_DNA"/>
</dbReference>
<dbReference type="KEGG" id="palw:PSAL_030450"/>
<keyword evidence="2" id="KW-1185">Reference proteome</keyword>
<dbReference type="RefSeq" id="WP_119839408.1">
    <property type="nucleotide sequence ID" value="NZ_CP060436.1"/>
</dbReference>
<dbReference type="Pfam" id="PF20086">
    <property type="entry name" value="DUF6478"/>
    <property type="match status" value="1"/>
</dbReference>
<evidence type="ECO:0000313" key="1">
    <source>
        <dbReference type="EMBL" id="QPM91790.1"/>
    </source>
</evidence>
<dbReference type="Proteomes" id="UP000283786">
    <property type="component" value="Chromosome"/>
</dbReference>
<dbReference type="AlphaFoldDB" id="A0A418SGI7"/>
<sequence length="257" mass="29333">MALSIRSMLRRQIEQREFSRWRYRAATVEDTRLSLLRRQVLQAQRLRAELDQLIQVADSRLAFPAVGANGFDLPQDTDWRWRPALWRGPLPRPGVTAVTSGEELGEEVKLFHDCAAPEVTLRQMRNHSENDLAPFGLRMEVFGFTGSFLSLAVDLPAEAIAGLRRRHLVRVAAHFDLERPIEIFVRLNIKHGPNTEELVEPLPGSGPESMVEFDLAYSEINEKRIEKAWVDIIFGDPAMNAVALRDLTFSRRPRAEL</sequence>
<reference evidence="1 2" key="1">
    <citation type="submission" date="2020-08" db="EMBL/GenBank/DDBJ databases">
        <title>Genome sequence of Rhodobacteraceae bacterium Lw-13e.</title>
        <authorList>
            <person name="Poehlein A."/>
            <person name="Wolter L."/>
            <person name="Daniel R."/>
            <person name="Brinkhoff T."/>
        </authorList>
    </citation>
    <scope>NUCLEOTIDE SEQUENCE [LARGE SCALE GENOMIC DNA]</scope>
    <source>
        <strain evidence="1 2">Lw-13e</strain>
    </source>
</reference>